<dbReference type="Pfam" id="PF01784">
    <property type="entry name" value="DUF34_NIF3"/>
    <property type="match status" value="1"/>
</dbReference>
<accession>A0A1T4MH81</accession>
<sequence length="299" mass="33074">MKSTGISRRMFLSSGAVLAGSAVLAASPLKNWSFREETPSVGEIIDAFIAQVPSGAIPHTVDTLKAGSRDTKVTGVVTTMFATIEVVRKAIDLKANFIIAHEPTFYNHLDDVAWLQQDDVYQYKKALLEKHGIAVWRNHDYIHAHHPDGVNKGVEDMLGWRQWAVKDQPVYELPAPQPLSGLIAELKKKLGIASLRYVGDLQQRCRKILLLPGAYGGKAQIEAIGKYKPDVICCGEIAEWETAEYVRDARAKGDQLSLVVLGHIASEEPGSIFMIDWLKQHFPKVKAFHVHPGNSLSFA</sequence>
<feature type="binding site" evidence="3">
    <location>
        <position position="101"/>
    </location>
    <ligand>
        <name>a divalent metal cation</name>
        <dbReference type="ChEBI" id="CHEBI:60240"/>
        <label>1</label>
    </ligand>
</feature>
<feature type="binding site" evidence="3">
    <location>
        <position position="267"/>
    </location>
    <ligand>
        <name>a divalent metal cation</name>
        <dbReference type="ChEBI" id="CHEBI:60240"/>
        <label>1</label>
    </ligand>
</feature>
<dbReference type="GO" id="GO:0016787">
    <property type="term" value="F:hydrolase activity"/>
    <property type="evidence" value="ECO:0007669"/>
    <property type="project" value="UniProtKB-KW"/>
</dbReference>
<reference evidence="6" key="1">
    <citation type="submission" date="2017-02" db="EMBL/GenBank/DDBJ databases">
        <authorList>
            <person name="Varghese N."/>
            <person name="Submissions S."/>
        </authorList>
    </citation>
    <scope>NUCLEOTIDE SEQUENCE [LARGE SCALE GENOMIC DNA]</scope>
    <source>
        <strain evidence="6">DSM 22224</strain>
    </source>
</reference>
<evidence type="ECO:0000256" key="4">
    <source>
        <dbReference type="SAM" id="SignalP"/>
    </source>
</evidence>
<evidence type="ECO:0000313" key="6">
    <source>
        <dbReference type="Proteomes" id="UP000190367"/>
    </source>
</evidence>
<dbReference type="PANTHER" id="PTHR13799">
    <property type="entry name" value="NGG1 INTERACTING FACTOR 3"/>
    <property type="match status" value="1"/>
</dbReference>
<keyword evidence="6" id="KW-1185">Reference proteome</keyword>
<dbReference type="GO" id="GO:0046872">
    <property type="term" value="F:metal ion binding"/>
    <property type="evidence" value="ECO:0007669"/>
    <property type="project" value="UniProtKB-KW"/>
</dbReference>
<dbReference type="Gene3D" id="3.40.1390.30">
    <property type="entry name" value="NIF3 (NGG1p interacting factor 3)-like"/>
    <property type="match status" value="1"/>
</dbReference>
<dbReference type="RefSeq" id="WP_235021464.1">
    <property type="nucleotide sequence ID" value="NZ_FUWZ01000001.1"/>
</dbReference>
<feature type="binding site" evidence="3">
    <location>
        <position position="263"/>
    </location>
    <ligand>
        <name>a divalent metal cation</name>
        <dbReference type="ChEBI" id="CHEBI:60240"/>
        <label>1</label>
    </ligand>
</feature>
<proteinExistence type="inferred from homology"/>
<dbReference type="EMBL" id="FUWZ01000001">
    <property type="protein sequence ID" value="SJZ66211.1"/>
    <property type="molecule type" value="Genomic_DNA"/>
</dbReference>
<evidence type="ECO:0000313" key="5">
    <source>
        <dbReference type="EMBL" id="SJZ66211.1"/>
    </source>
</evidence>
<comment type="similarity">
    <text evidence="1">Belongs to the GTP cyclohydrolase I type 2/NIF3 family.</text>
</comment>
<evidence type="ECO:0000256" key="3">
    <source>
        <dbReference type="PIRSR" id="PIRSR602678-1"/>
    </source>
</evidence>
<dbReference type="STRING" id="634771.SAMN04488128_1011111"/>
<evidence type="ECO:0000256" key="1">
    <source>
        <dbReference type="ARBA" id="ARBA00006964"/>
    </source>
</evidence>
<dbReference type="Proteomes" id="UP000190367">
    <property type="component" value="Unassembled WGS sequence"/>
</dbReference>
<dbReference type="InterPro" id="IPR002678">
    <property type="entry name" value="DUF34/NIF3"/>
</dbReference>
<dbReference type="PROSITE" id="PS51318">
    <property type="entry name" value="TAT"/>
    <property type="match status" value="1"/>
</dbReference>
<evidence type="ECO:0000256" key="2">
    <source>
        <dbReference type="ARBA" id="ARBA00022723"/>
    </source>
</evidence>
<feature type="chain" id="PRO_5012526946" evidence="4">
    <location>
        <begin position="26"/>
        <end position="299"/>
    </location>
</feature>
<dbReference type="InterPro" id="IPR036069">
    <property type="entry name" value="DUF34/NIF3_sf"/>
</dbReference>
<feature type="signal peptide" evidence="4">
    <location>
        <begin position="1"/>
        <end position="25"/>
    </location>
</feature>
<dbReference type="PANTHER" id="PTHR13799:SF14">
    <property type="entry name" value="GTP CYCLOHYDROLASE 1 TYPE 2 HOMOLOG"/>
    <property type="match status" value="1"/>
</dbReference>
<keyword evidence="2 3" id="KW-0479">Metal-binding</keyword>
<organism evidence="5 6">
    <name type="scientific">Chitinophaga eiseniae</name>
    <dbReference type="NCBI Taxonomy" id="634771"/>
    <lineage>
        <taxon>Bacteria</taxon>
        <taxon>Pseudomonadati</taxon>
        <taxon>Bacteroidota</taxon>
        <taxon>Chitinophagia</taxon>
        <taxon>Chitinophagales</taxon>
        <taxon>Chitinophagaceae</taxon>
        <taxon>Chitinophaga</taxon>
    </lineage>
</organism>
<dbReference type="InterPro" id="IPR006311">
    <property type="entry name" value="TAT_signal"/>
</dbReference>
<dbReference type="GO" id="GO:0005737">
    <property type="term" value="C:cytoplasm"/>
    <property type="evidence" value="ECO:0007669"/>
    <property type="project" value="TreeGrafter"/>
</dbReference>
<name>A0A1T4MH81_9BACT</name>
<dbReference type="SUPFAM" id="SSF102705">
    <property type="entry name" value="NIF3 (NGG1p interacting factor 3)-like"/>
    <property type="match status" value="1"/>
</dbReference>
<gene>
    <name evidence="5" type="ORF">SAMN04488128_1011111</name>
</gene>
<keyword evidence="4" id="KW-0732">Signal</keyword>
<keyword evidence="5" id="KW-0378">Hydrolase</keyword>
<protein>
    <submittedName>
        <fullName evidence="5">Putative GTP cyclohydrolase 1 type 2, NIF3 family</fullName>
    </submittedName>
</protein>
<dbReference type="AlphaFoldDB" id="A0A1T4MH81"/>